<dbReference type="PANTHER" id="PTHR33295:SF20">
    <property type="entry name" value="ATPASE"/>
    <property type="match status" value="1"/>
</dbReference>
<evidence type="ECO:0000313" key="4">
    <source>
        <dbReference type="Proteomes" id="UP000595224"/>
    </source>
</evidence>
<evidence type="ECO:0000313" key="3">
    <source>
        <dbReference type="EMBL" id="QQA01198.1"/>
    </source>
</evidence>
<feature type="domain" description="DUF4143" evidence="2">
    <location>
        <begin position="205"/>
        <end position="351"/>
    </location>
</feature>
<organism evidence="3 4">
    <name type="scientific">Treponema peruense</name>
    <dbReference type="NCBI Taxonomy" id="2787628"/>
    <lineage>
        <taxon>Bacteria</taxon>
        <taxon>Pseudomonadati</taxon>
        <taxon>Spirochaetota</taxon>
        <taxon>Spirochaetia</taxon>
        <taxon>Spirochaetales</taxon>
        <taxon>Treponemataceae</taxon>
        <taxon>Treponema</taxon>
    </lineage>
</organism>
<sequence>MKQIALDRFGIDEIISLYKDKSVIKVLQGIRRSGKSFMLELLSRKIMEKGAAENQILLLNMEDFENAELLDTKKLYDFIKSKSEAAGGKKLYLFLDEVQEVSGWEKLVNSLYSSATIDADIYITGSNANLLSSELATYLSGRYVLIHVWPLSYREFLYFNSENDSAAAFRKFIEFGGFPGLKDMMENPVQIRSYLEGIYSTVLLKDVIARNRIRDTAVLEKIILYIADNTGNIFSTKRISDFMKSGGRPLSVETIYNDIKYLENALVLHKVPRYDVRGKKILETMEKYYLADQGLLTFLHGYKDTYINGILENIVFIELLRRGYKVFIGKIGDMEIDFAAEKNGEKLYVQVAYLIGSEETKERELRPLKSLLALGDNFPKLILTMDDLPPSNENGIVRKNIREWILEG</sequence>
<dbReference type="Pfam" id="PF13635">
    <property type="entry name" value="DUF4143"/>
    <property type="match status" value="1"/>
</dbReference>
<dbReference type="RefSeq" id="WP_198442791.1">
    <property type="nucleotide sequence ID" value="NZ_CBCSHE010000028.1"/>
</dbReference>
<keyword evidence="3" id="KW-0067">ATP-binding</keyword>
<reference evidence="3 4" key="1">
    <citation type="submission" date="2020-11" db="EMBL/GenBank/DDBJ databases">
        <title>Treponema Peruensis nv. sp., first commensal Treponema isolated from human feces.</title>
        <authorList>
            <person name="Belkhou C."/>
            <person name="Raes J."/>
        </authorList>
    </citation>
    <scope>NUCLEOTIDE SEQUENCE [LARGE SCALE GENOMIC DNA]</scope>
    <source>
        <strain evidence="3 4">RCC2812</strain>
    </source>
</reference>
<dbReference type="PANTHER" id="PTHR33295">
    <property type="entry name" value="ATPASE"/>
    <property type="match status" value="1"/>
</dbReference>
<feature type="domain" description="AAA" evidence="1">
    <location>
        <begin position="24"/>
        <end position="157"/>
    </location>
</feature>
<evidence type="ECO:0000259" key="1">
    <source>
        <dbReference type="Pfam" id="PF13173"/>
    </source>
</evidence>
<protein>
    <submittedName>
        <fullName evidence="3">ATP-binding protein</fullName>
    </submittedName>
</protein>
<proteinExistence type="predicted"/>
<dbReference type="AlphaFoldDB" id="A0A7T3V569"/>
<dbReference type="KEGG" id="tper:IWA51_00820"/>
<name>A0A7T3V569_9SPIR</name>
<dbReference type="InterPro" id="IPR041682">
    <property type="entry name" value="AAA_14"/>
</dbReference>
<evidence type="ECO:0000259" key="2">
    <source>
        <dbReference type="Pfam" id="PF13635"/>
    </source>
</evidence>
<dbReference type="EMBL" id="CP064936">
    <property type="protein sequence ID" value="QQA01198.1"/>
    <property type="molecule type" value="Genomic_DNA"/>
</dbReference>
<dbReference type="GO" id="GO:0005524">
    <property type="term" value="F:ATP binding"/>
    <property type="evidence" value="ECO:0007669"/>
    <property type="project" value="UniProtKB-KW"/>
</dbReference>
<dbReference type="Pfam" id="PF13173">
    <property type="entry name" value="AAA_14"/>
    <property type="match status" value="1"/>
</dbReference>
<dbReference type="SUPFAM" id="SSF52540">
    <property type="entry name" value="P-loop containing nucleoside triphosphate hydrolases"/>
    <property type="match status" value="1"/>
</dbReference>
<accession>A0A7T3V569</accession>
<dbReference type="InterPro" id="IPR025420">
    <property type="entry name" value="DUF4143"/>
</dbReference>
<keyword evidence="4" id="KW-1185">Reference proteome</keyword>
<dbReference type="Proteomes" id="UP000595224">
    <property type="component" value="Chromosome"/>
</dbReference>
<gene>
    <name evidence="3" type="ORF">IWA51_00820</name>
</gene>
<dbReference type="InterPro" id="IPR027417">
    <property type="entry name" value="P-loop_NTPase"/>
</dbReference>
<keyword evidence="3" id="KW-0547">Nucleotide-binding</keyword>